<reference evidence="5" key="1">
    <citation type="journal article" date="2019" name="Int. J. Syst. Evol. Microbiol.">
        <title>The Global Catalogue of Microorganisms (GCM) 10K type strain sequencing project: providing services to taxonomists for standard genome sequencing and annotation.</title>
        <authorList>
            <consortium name="The Broad Institute Genomics Platform"/>
            <consortium name="The Broad Institute Genome Sequencing Center for Infectious Disease"/>
            <person name="Wu L."/>
            <person name="Ma J."/>
        </authorList>
    </citation>
    <scope>NUCLEOTIDE SEQUENCE [LARGE SCALE GENOMIC DNA]</scope>
    <source>
        <strain evidence="5">KCTC 23917</strain>
    </source>
</reference>
<sequence>MQFIKQIRVEEKMKVSEILQVKGNILYTVTPDTPIMDAVSVMEEKDIGSLVVMEYGELAGILTFREVIRGIHGNKGTLAEAGTVRKFMDDHPLTVTPETEVNEVRRMMLEKHSRYLPVMDARTLLGVISFYDVAKAVLEAQSFENKMLKAYIRDWPAQEGEE</sequence>
<dbReference type="InterPro" id="IPR046342">
    <property type="entry name" value="CBS_dom_sf"/>
</dbReference>
<comment type="caution">
    <text evidence="4">The sequence shown here is derived from an EMBL/GenBank/DDBJ whole genome shotgun (WGS) entry which is preliminary data.</text>
</comment>
<organism evidence="4 5">
    <name type="scientific">Undibacterium squillarum</name>
    <dbReference type="NCBI Taxonomy" id="1131567"/>
    <lineage>
        <taxon>Bacteria</taxon>
        <taxon>Pseudomonadati</taxon>
        <taxon>Pseudomonadota</taxon>
        <taxon>Betaproteobacteria</taxon>
        <taxon>Burkholderiales</taxon>
        <taxon>Oxalobacteraceae</taxon>
        <taxon>Undibacterium</taxon>
    </lineage>
</organism>
<feature type="domain" description="CBS" evidence="3">
    <location>
        <begin position="20"/>
        <end position="80"/>
    </location>
</feature>
<dbReference type="Pfam" id="PF00571">
    <property type="entry name" value="CBS"/>
    <property type="match status" value="2"/>
</dbReference>
<feature type="domain" description="CBS" evidence="3">
    <location>
        <begin position="88"/>
        <end position="143"/>
    </location>
</feature>
<dbReference type="Gene3D" id="3.10.580.10">
    <property type="entry name" value="CBS-domain"/>
    <property type="match status" value="1"/>
</dbReference>
<accession>A0ABQ2XPX4</accession>
<evidence type="ECO:0000256" key="2">
    <source>
        <dbReference type="PROSITE-ProRule" id="PRU00703"/>
    </source>
</evidence>
<dbReference type="InterPro" id="IPR000644">
    <property type="entry name" value="CBS_dom"/>
</dbReference>
<keyword evidence="5" id="KW-1185">Reference proteome</keyword>
<evidence type="ECO:0000259" key="3">
    <source>
        <dbReference type="PROSITE" id="PS51371"/>
    </source>
</evidence>
<proteinExistence type="predicted"/>
<evidence type="ECO:0000256" key="1">
    <source>
        <dbReference type="ARBA" id="ARBA00023122"/>
    </source>
</evidence>
<dbReference type="PROSITE" id="PS51371">
    <property type="entry name" value="CBS"/>
    <property type="match status" value="2"/>
</dbReference>
<dbReference type="SMART" id="SM00116">
    <property type="entry name" value="CBS"/>
    <property type="match status" value="2"/>
</dbReference>
<keyword evidence="1 2" id="KW-0129">CBS domain</keyword>
<dbReference type="PANTHER" id="PTHR43080">
    <property type="entry name" value="CBS DOMAIN-CONTAINING PROTEIN CBSX3, MITOCHONDRIAL"/>
    <property type="match status" value="1"/>
</dbReference>
<evidence type="ECO:0000313" key="5">
    <source>
        <dbReference type="Proteomes" id="UP000653343"/>
    </source>
</evidence>
<dbReference type="Proteomes" id="UP000653343">
    <property type="component" value="Unassembled WGS sequence"/>
</dbReference>
<gene>
    <name evidence="4" type="ORF">GCM10010946_00330</name>
</gene>
<evidence type="ECO:0000313" key="4">
    <source>
        <dbReference type="EMBL" id="GGX27616.1"/>
    </source>
</evidence>
<protein>
    <submittedName>
        <fullName evidence="4">CBS domain-containing protein</fullName>
    </submittedName>
</protein>
<dbReference type="InterPro" id="IPR051257">
    <property type="entry name" value="Diverse_CBS-Domain"/>
</dbReference>
<dbReference type="SUPFAM" id="SSF54631">
    <property type="entry name" value="CBS-domain pair"/>
    <property type="match status" value="1"/>
</dbReference>
<dbReference type="PANTHER" id="PTHR43080:SF2">
    <property type="entry name" value="CBS DOMAIN-CONTAINING PROTEIN"/>
    <property type="match status" value="1"/>
</dbReference>
<name>A0ABQ2XPX4_9BURK</name>
<dbReference type="EMBL" id="BMYU01000001">
    <property type="protein sequence ID" value="GGX27616.1"/>
    <property type="molecule type" value="Genomic_DNA"/>
</dbReference>